<comment type="caution">
    <text evidence="2">The sequence shown here is derived from an EMBL/GenBank/DDBJ whole genome shotgun (WGS) entry which is preliminary data.</text>
</comment>
<protein>
    <submittedName>
        <fullName evidence="2">Uncharacterized protein</fullName>
    </submittedName>
</protein>
<organism evidence="2 3">
    <name type="scientific">Nelumbo nucifera</name>
    <name type="common">Sacred lotus</name>
    <dbReference type="NCBI Taxonomy" id="4432"/>
    <lineage>
        <taxon>Eukaryota</taxon>
        <taxon>Viridiplantae</taxon>
        <taxon>Streptophyta</taxon>
        <taxon>Embryophyta</taxon>
        <taxon>Tracheophyta</taxon>
        <taxon>Spermatophyta</taxon>
        <taxon>Magnoliopsida</taxon>
        <taxon>Proteales</taxon>
        <taxon>Nelumbonaceae</taxon>
        <taxon>Nelumbo</taxon>
    </lineage>
</organism>
<evidence type="ECO:0000256" key="1">
    <source>
        <dbReference type="SAM" id="MobiDB-lite"/>
    </source>
</evidence>
<sequence length="51" mass="5844">MIHTACFPASLCPFCRSSIAKLKVSKGKTERKSDKVINSSKMRRLRRSNFQ</sequence>
<gene>
    <name evidence="2" type="ORF">HUJ06_011071</name>
</gene>
<proteinExistence type="predicted"/>
<reference evidence="2 3" key="1">
    <citation type="journal article" date="2020" name="Mol. Biol. Evol.">
        <title>Distinct Expression and Methylation Patterns for Genes with Different Fates following a Single Whole-Genome Duplication in Flowering Plants.</title>
        <authorList>
            <person name="Shi T."/>
            <person name="Rahmani R.S."/>
            <person name="Gugger P.F."/>
            <person name="Wang M."/>
            <person name="Li H."/>
            <person name="Zhang Y."/>
            <person name="Li Z."/>
            <person name="Wang Q."/>
            <person name="Van de Peer Y."/>
            <person name="Marchal K."/>
            <person name="Chen J."/>
        </authorList>
    </citation>
    <scope>NUCLEOTIDE SEQUENCE [LARGE SCALE GENOMIC DNA]</scope>
    <source>
        <tissue evidence="2">Leaf</tissue>
    </source>
</reference>
<dbReference type="EMBL" id="DUZY01000003">
    <property type="protein sequence ID" value="DAD32220.1"/>
    <property type="molecule type" value="Genomic_DNA"/>
</dbReference>
<evidence type="ECO:0000313" key="2">
    <source>
        <dbReference type="EMBL" id="DAD32220.1"/>
    </source>
</evidence>
<accession>A0A822YI17</accession>
<dbReference type="AlphaFoldDB" id="A0A822YI17"/>
<keyword evidence="3" id="KW-1185">Reference proteome</keyword>
<dbReference type="Proteomes" id="UP000607653">
    <property type="component" value="Unassembled WGS sequence"/>
</dbReference>
<feature type="region of interest" description="Disordered" evidence="1">
    <location>
        <begin position="26"/>
        <end position="51"/>
    </location>
</feature>
<name>A0A822YI17_NELNU</name>
<feature type="compositionally biased region" description="Basic residues" evidence="1">
    <location>
        <begin position="41"/>
        <end position="51"/>
    </location>
</feature>
<evidence type="ECO:0000313" key="3">
    <source>
        <dbReference type="Proteomes" id="UP000607653"/>
    </source>
</evidence>